<dbReference type="AlphaFoldDB" id="A0AAD6ZBE4"/>
<comment type="caution">
    <text evidence="1">The sequence shown here is derived from an EMBL/GenBank/DDBJ whole genome shotgun (WGS) entry which is preliminary data.</text>
</comment>
<name>A0AAD6ZBE4_9AGAR</name>
<evidence type="ECO:0000313" key="2">
    <source>
        <dbReference type="Proteomes" id="UP001218218"/>
    </source>
</evidence>
<gene>
    <name evidence="1" type="ORF">DFH08DRAFT_1040780</name>
</gene>
<dbReference type="Proteomes" id="UP001218218">
    <property type="component" value="Unassembled WGS sequence"/>
</dbReference>
<sequence length="463" mass="51852">MPTDKETEQAAPSSGSSPILVLPVEITTEIFTHCILDSLDLVGQPDPNAAPLLLGCICNSWRSIAEGSPELWNVLKIDRFEITTTLIEAWLSRAQALPLTLELKAREYDWDGDEEEEWDTASVIPILKRHSLTWCEVTLVLPLQQLYLFGSDLALPRLESLTIYTDSLSARGQPCNAFRNASALRQLILGQAAHLALLQLPWTQLMSFDCARPSSLEEYLTILRHTPNLVKSTVSIGHQSYHLPNVSPLTSFRSLSLDTHISQTLDILDHVSVPALEVLDLARILFSGRILVSRLHRSLSQHNHRLRILHIRIDHEVPRTEKFIRLLEIQPMLEELHLIEGSLDLLIAVFQRLSDGSPFLPHLRGVAGSPPVYVPEITTKFSTTLDTLGDALAARWTAPPESFAQIRICDFFWYADASEDLDSIVVAFRPRQAQLVALGINVSLGWDEVHNDSGGLWDNYLLV</sequence>
<evidence type="ECO:0000313" key="1">
    <source>
        <dbReference type="EMBL" id="KAJ7314709.1"/>
    </source>
</evidence>
<reference evidence="1" key="1">
    <citation type="submission" date="2023-03" db="EMBL/GenBank/DDBJ databases">
        <title>Massive genome expansion in bonnet fungi (Mycena s.s.) driven by repeated elements and novel gene families across ecological guilds.</title>
        <authorList>
            <consortium name="Lawrence Berkeley National Laboratory"/>
            <person name="Harder C.B."/>
            <person name="Miyauchi S."/>
            <person name="Viragh M."/>
            <person name="Kuo A."/>
            <person name="Thoen E."/>
            <person name="Andreopoulos B."/>
            <person name="Lu D."/>
            <person name="Skrede I."/>
            <person name="Drula E."/>
            <person name="Henrissat B."/>
            <person name="Morin E."/>
            <person name="Kohler A."/>
            <person name="Barry K."/>
            <person name="LaButti K."/>
            <person name="Morin E."/>
            <person name="Salamov A."/>
            <person name="Lipzen A."/>
            <person name="Mereny Z."/>
            <person name="Hegedus B."/>
            <person name="Baldrian P."/>
            <person name="Stursova M."/>
            <person name="Weitz H."/>
            <person name="Taylor A."/>
            <person name="Grigoriev I.V."/>
            <person name="Nagy L.G."/>
            <person name="Martin F."/>
            <person name="Kauserud H."/>
        </authorList>
    </citation>
    <scope>NUCLEOTIDE SEQUENCE</scope>
    <source>
        <strain evidence="1">CBHHK002</strain>
    </source>
</reference>
<proteinExistence type="predicted"/>
<evidence type="ECO:0008006" key="3">
    <source>
        <dbReference type="Google" id="ProtNLM"/>
    </source>
</evidence>
<keyword evidence="2" id="KW-1185">Reference proteome</keyword>
<protein>
    <recommendedName>
        <fullName evidence="3">F-box domain-containing protein</fullName>
    </recommendedName>
</protein>
<accession>A0AAD6ZBE4</accession>
<dbReference type="EMBL" id="JARIHO010000065">
    <property type="protein sequence ID" value="KAJ7314709.1"/>
    <property type="molecule type" value="Genomic_DNA"/>
</dbReference>
<organism evidence="1 2">
    <name type="scientific">Mycena albidolilacea</name>
    <dbReference type="NCBI Taxonomy" id="1033008"/>
    <lineage>
        <taxon>Eukaryota</taxon>
        <taxon>Fungi</taxon>
        <taxon>Dikarya</taxon>
        <taxon>Basidiomycota</taxon>
        <taxon>Agaricomycotina</taxon>
        <taxon>Agaricomycetes</taxon>
        <taxon>Agaricomycetidae</taxon>
        <taxon>Agaricales</taxon>
        <taxon>Marasmiineae</taxon>
        <taxon>Mycenaceae</taxon>
        <taxon>Mycena</taxon>
    </lineage>
</organism>